<organism evidence="5 6">
    <name type="scientific">Luteimonas yindakuii</name>
    <dbReference type="NCBI Taxonomy" id="2565782"/>
    <lineage>
        <taxon>Bacteria</taxon>
        <taxon>Pseudomonadati</taxon>
        <taxon>Pseudomonadota</taxon>
        <taxon>Gammaproteobacteria</taxon>
        <taxon>Lysobacterales</taxon>
        <taxon>Lysobacteraceae</taxon>
        <taxon>Luteimonas</taxon>
    </lineage>
</organism>
<evidence type="ECO:0000259" key="3">
    <source>
        <dbReference type="Pfam" id="PF00144"/>
    </source>
</evidence>
<gene>
    <name evidence="5" type="ORF">E4582_01755</name>
</gene>
<name>A0A4Z1RBS9_9GAMM</name>
<dbReference type="InterPro" id="IPR021860">
    <property type="entry name" value="Peptidase_S12_Pab87-rel_C"/>
</dbReference>
<dbReference type="Pfam" id="PF11954">
    <property type="entry name" value="DUF3471"/>
    <property type="match status" value="1"/>
</dbReference>
<feature type="domain" description="Peptidase S12 Pab87-related C-terminal" evidence="4">
    <location>
        <begin position="437"/>
        <end position="526"/>
    </location>
</feature>
<dbReference type="SUPFAM" id="SSF56601">
    <property type="entry name" value="beta-lactamase/transpeptidase-like"/>
    <property type="match status" value="1"/>
</dbReference>
<evidence type="ECO:0000256" key="2">
    <source>
        <dbReference type="SAM" id="SignalP"/>
    </source>
</evidence>
<feature type="region of interest" description="Disordered" evidence="1">
    <location>
        <begin position="411"/>
        <end position="434"/>
    </location>
</feature>
<keyword evidence="2" id="KW-0732">Signal</keyword>
<evidence type="ECO:0000313" key="6">
    <source>
        <dbReference type="Proteomes" id="UP000298681"/>
    </source>
</evidence>
<protein>
    <submittedName>
        <fullName evidence="5">Serine hydrolase</fullName>
    </submittedName>
</protein>
<dbReference type="InterPro" id="IPR012338">
    <property type="entry name" value="Beta-lactam/transpept-like"/>
</dbReference>
<dbReference type="GO" id="GO:0016787">
    <property type="term" value="F:hydrolase activity"/>
    <property type="evidence" value="ECO:0007669"/>
    <property type="project" value="UniProtKB-KW"/>
</dbReference>
<dbReference type="Proteomes" id="UP000298681">
    <property type="component" value="Unassembled WGS sequence"/>
</dbReference>
<feature type="compositionally biased region" description="Basic and acidic residues" evidence="1">
    <location>
        <begin position="411"/>
        <end position="424"/>
    </location>
</feature>
<evidence type="ECO:0000256" key="1">
    <source>
        <dbReference type="SAM" id="MobiDB-lite"/>
    </source>
</evidence>
<sequence length="531" mass="58209">MNIRRSLRASAALLVLCLVPLTGAAGDKPPITLDAAAIDTLFDDTMARYGLPGLAVGVVVDGEVVYQRTAGELRAGEGEAITSRSLFKVASNTKAMTTALLARLVDRGLLAWDDPVVKHLPAFRMHDPWVTREIQVRDLLIHNSGLGPGAGDLMLWPEPNHFTREDVVAGLAHLKPLHSFRSRYAYDNTLYIVAGEVAAAAGGASYEELMEREVFAPLGMSRCEAGAFDRDAVGDVAQPHRRVGGRNLVYREDGATVDTVPMAAAGGVRCSLDDMLVWTRMWLQPGQHGVVDGRPWLSDARRRELWTLHTPMPLGSRMRDWDGSRFYGYGYGWRLNDAHGRLKVSHTGTLSGMYSALTLLPELDAGFVMMTNGSGDGARTVLVQALSDLLVRPGGARPVAWYADVLQRERDEAPPARRAPDTSAREAVSTGDPAIPTGVYRDPWFGDVRLCAHERGVEFASAKSPTLTGLLMRLDDRVFVDWFDDSIGTDAWVEFKVDDGRPRMTMAKVDPEADFSYDFEDLAFERVAPCP</sequence>
<accession>A0A4Z1RBS9</accession>
<feature type="domain" description="Beta-lactamase-related" evidence="3">
    <location>
        <begin position="38"/>
        <end position="376"/>
    </location>
</feature>
<dbReference type="EMBL" id="SPUH01000001">
    <property type="protein sequence ID" value="TKS53623.1"/>
    <property type="molecule type" value="Genomic_DNA"/>
</dbReference>
<dbReference type="RefSeq" id="WP_134673010.1">
    <property type="nucleotide sequence ID" value="NZ_SPUH01000001.1"/>
</dbReference>
<feature type="chain" id="PRO_5021191471" evidence="2">
    <location>
        <begin position="25"/>
        <end position="531"/>
    </location>
</feature>
<dbReference type="AlphaFoldDB" id="A0A4Z1RBS9"/>
<dbReference type="Pfam" id="PF00144">
    <property type="entry name" value="Beta-lactamase"/>
    <property type="match status" value="1"/>
</dbReference>
<proteinExistence type="predicted"/>
<dbReference type="Gene3D" id="3.40.710.10">
    <property type="entry name" value="DD-peptidase/beta-lactamase superfamily"/>
    <property type="match status" value="1"/>
</dbReference>
<evidence type="ECO:0000313" key="5">
    <source>
        <dbReference type="EMBL" id="TKS53623.1"/>
    </source>
</evidence>
<keyword evidence="5" id="KW-0378">Hydrolase</keyword>
<reference evidence="5 6" key="1">
    <citation type="submission" date="2019-01" db="EMBL/GenBank/DDBJ databases">
        <authorList>
            <person name="Zhang S."/>
        </authorList>
    </citation>
    <scope>NUCLEOTIDE SEQUENCE [LARGE SCALE GENOMIC DNA]</scope>
    <source>
        <strain evidence="5 6">1626</strain>
    </source>
</reference>
<comment type="caution">
    <text evidence="5">The sequence shown here is derived from an EMBL/GenBank/DDBJ whole genome shotgun (WGS) entry which is preliminary data.</text>
</comment>
<dbReference type="InterPro" id="IPR001466">
    <property type="entry name" value="Beta-lactam-related"/>
</dbReference>
<dbReference type="InterPro" id="IPR050491">
    <property type="entry name" value="AmpC-like"/>
</dbReference>
<evidence type="ECO:0000259" key="4">
    <source>
        <dbReference type="Pfam" id="PF11954"/>
    </source>
</evidence>
<feature type="signal peptide" evidence="2">
    <location>
        <begin position="1"/>
        <end position="24"/>
    </location>
</feature>
<keyword evidence="6" id="KW-1185">Reference proteome</keyword>
<dbReference type="PANTHER" id="PTHR46825:SF15">
    <property type="entry name" value="BETA-LACTAMASE-RELATED DOMAIN-CONTAINING PROTEIN"/>
    <property type="match status" value="1"/>
</dbReference>
<dbReference type="PANTHER" id="PTHR46825">
    <property type="entry name" value="D-ALANYL-D-ALANINE-CARBOXYPEPTIDASE/ENDOPEPTIDASE AMPH"/>
    <property type="match status" value="1"/>
</dbReference>